<evidence type="ECO:0000313" key="3">
    <source>
        <dbReference type="Proteomes" id="UP001054821"/>
    </source>
</evidence>
<dbReference type="EMBL" id="JAJFAZ020000095">
    <property type="protein sequence ID" value="KAI5311013.1"/>
    <property type="molecule type" value="Genomic_DNA"/>
</dbReference>
<name>A0AAD4UPS6_PRUDU</name>
<reference evidence="2 3" key="1">
    <citation type="journal article" date="2022" name="G3 (Bethesda)">
        <title>Whole-genome sequence and methylome profiling of the almond [Prunus dulcis (Mill.) D.A. Webb] cultivar 'Nonpareil'.</title>
        <authorList>
            <person name="D'Amico-Willman K.M."/>
            <person name="Ouma W.Z."/>
            <person name="Meulia T."/>
            <person name="Sideli G.M."/>
            <person name="Gradziel T.M."/>
            <person name="Fresnedo-Ramirez J."/>
        </authorList>
    </citation>
    <scope>NUCLEOTIDE SEQUENCE [LARGE SCALE GENOMIC DNA]</scope>
    <source>
        <strain evidence="2">Clone GOH B32 T37-40</strain>
    </source>
</reference>
<organism evidence="2 3">
    <name type="scientific">Prunus dulcis</name>
    <name type="common">Almond</name>
    <name type="synonym">Amygdalus dulcis</name>
    <dbReference type="NCBI Taxonomy" id="3755"/>
    <lineage>
        <taxon>Eukaryota</taxon>
        <taxon>Viridiplantae</taxon>
        <taxon>Streptophyta</taxon>
        <taxon>Embryophyta</taxon>
        <taxon>Tracheophyta</taxon>
        <taxon>Spermatophyta</taxon>
        <taxon>Magnoliopsida</taxon>
        <taxon>eudicotyledons</taxon>
        <taxon>Gunneridae</taxon>
        <taxon>Pentapetalae</taxon>
        <taxon>rosids</taxon>
        <taxon>fabids</taxon>
        <taxon>Rosales</taxon>
        <taxon>Rosaceae</taxon>
        <taxon>Amygdaloideae</taxon>
        <taxon>Amygdaleae</taxon>
        <taxon>Prunus</taxon>
    </lineage>
</organism>
<sequence>MLKRERIREYSYTPSEVSRIREKQGKWKMEILVPISSTGKILGKCSSIQQRSPSMKGLPSPLRLKQTAKDRSFDWDRQTAIR</sequence>
<evidence type="ECO:0000313" key="2">
    <source>
        <dbReference type="EMBL" id="KAI5311013.1"/>
    </source>
</evidence>
<gene>
    <name evidence="2" type="ORF">L3X38_026302</name>
</gene>
<dbReference type="AlphaFoldDB" id="A0AAD4UPS6"/>
<comment type="caution">
    <text evidence="2">The sequence shown here is derived from an EMBL/GenBank/DDBJ whole genome shotgun (WGS) entry which is preliminary data.</text>
</comment>
<feature type="region of interest" description="Disordered" evidence="1">
    <location>
        <begin position="49"/>
        <end position="82"/>
    </location>
</feature>
<dbReference type="Proteomes" id="UP001054821">
    <property type="component" value="Unassembled WGS sequence"/>
</dbReference>
<accession>A0AAD4UPS6</accession>
<protein>
    <submittedName>
        <fullName evidence="2">Uncharacterized protein</fullName>
    </submittedName>
</protein>
<feature type="compositionally biased region" description="Basic and acidic residues" evidence="1">
    <location>
        <begin position="67"/>
        <end position="82"/>
    </location>
</feature>
<proteinExistence type="predicted"/>
<evidence type="ECO:0000256" key="1">
    <source>
        <dbReference type="SAM" id="MobiDB-lite"/>
    </source>
</evidence>
<keyword evidence="3" id="KW-1185">Reference proteome</keyword>